<comment type="catalytic activity">
    <reaction evidence="6">
        <text>a fatty acyl-[ACP] + S-adenosyl-L-methionine = an N-acyl-L-homoserine lactone + S-methyl-5'-thioadenosine + holo-[ACP] + H(+)</text>
        <dbReference type="Rhea" id="RHEA:10096"/>
        <dbReference type="Rhea" id="RHEA-COMP:9685"/>
        <dbReference type="Rhea" id="RHEA-COMP:14125"/>
        <dbReference type="ChEBI" id="CHEBI:15378"/>
        <dbReference type="ChEBI" id="CHEBI:17509"/>
        <dbReference type="ChEBI" id="CHEBI:55474"/>
        <dbReference type="ChEBI" id="CHEBI:59789"/>
        <dbReference type="ChEBI" id="CHEBI:64479"/>
        <dbReference type="ChEBI" id="CHEBI:138651"/>
        <dbReference type="EC" id="2.3.1.184"/>
    </reaction>
</comment>
<evidence type="ECO:0000256" key="6">
    <source>
        <dbReference type="RuleBase" id="RU361135"/>
    </source>
</evidence>
<sequence length="214" mass="24377">MAHVQIINSSNSHLFEDLLEQTYRLRHQVFVEERGWRDLARPDGREIDQFDDEAATYLIAVDGDRVVGGQRLYPSTRPHMMSEVFSHLVQRDLPVGPDIVEVTRYFVAKERRFGRTDCMMLAAVMEYCLDEGISAMTAVVEMWWLPRWQQAGFVTRPLGLPVEIEGQDCLAVEILVREETLARVSRLAGLKGSVLRRTGLATDEAALRLSSRQS</sequence>
<dbReference type="GO" id="GO:0009372">
    <property type="term" value="P:quorum sensing"/>
    <property type="evidence" value="ECO:0007669"/>
    <property type="project" value="UniProtKB-UniRule"/>
</dbReference>
<dbReference type="Gene3D" id="3.40.630.30">
    <property type="match status" value="1"/>
</dbReference>
<dbReference type="PANTHER" id="PTHR39322:SF1">
    <property type="entry name" value="ISOVALERYL-HOMOSERINE LACTONE SYNTHASE"/>
    <property type="match status" value="1"/>
</dbReference>
<keyword evidence="4 5" id="KW-0071">Autoinducer synthesis</keyword>
<evidence type="ECO:0000256" key="1">
    <source>
        <dbReference type="ARBA" id="ARBA00022654"/>
    </source>
</evidence>
<keyword evidence="1 5" id="KW-0673">Quorum sensing</keyword>
<evidence type="ECO:0000313" key="8">
    <source>
        <dbReference type="Proteomes" id="UP000600449"/>
    </source>
</evidence>
<name>A0A917Q9C5_9HYPH</name>
<dbReference type="GO" id="GO:0061579">
    <property type="term" value="F:N-acyl homoserine lactone synthase activity"/>
    <property type="evidence" value="ECO:0007669"/>
    <property type="project" value="UniProtKB-UniRule"/>
</dbReference>
<dbReference type="PANTHER" id="PTHR39322">
    <property type="entry name" value="ACYL-HOMOSERINE-LACTONE SYNTHASE"/>
    <property type="match status" value="1"/>
</dbReference>
<protein>
    <recommendedName>
        <fullName evidence="6">Acyl-homoserine-lactone synthase</fullName>
        <ecNumber evidence="6">2.3.1.184</ecNumber>
    </recommendedName>
    <alternativeName>
        <fullName evidence="6">Autoinducer synthesis protein</fullName>
    </alternativeName>
</protein>
<evidence type="ECO:0000313" key="7">
    <source>
        <dbReference type="EMBL" id="GGK36767.1"/>
    </source>
</evidence>
<dbReference type="EC" id="2.3.1.184" evidence="6"/>
<dbReference type="GO" id="GO:0007165">
    <property type="term" value="P:signal transduction"/>
    <property type="evidence" value="ECO:0007669"/>
    <property type="project" value="TreeGrafter"/>
</dbReference>
<proteinExistence type="inferred from homology"/>
<dbReference type="AlphaFoldDB" id="A0A917Q9C5"/>
<dbReference type="EMBL" id="BMMF01000006">
    <property type="protein sequence ID" value="GGK36767.1"/>
    <property type="molecule type" value="Genomic_DNA"/>
</dbReference>
<comment type="caution">
    <text evidence="7">The sequence shown here is derived from an EMBL/GenBank/DDBJ whole genome shotgun (WGS) entry which is preliminary data.</text>
</comment>
<evidence type="ECO:0000256" key="5">
    <source>
        <dbReference type="PROSITE-ProRule" id="PRU00533"/>
    </source>
</evidence>
<dbReference type="InterPro" id="IPR001690">
    <property type="entry name" value="Autoind_synthase"/>
</dbReference>
<keyword evidence="2 6" id="KW-0808">Transferase</keyword>
<organism evidence="7 8">
    <name type="scientific">Salinarimonas ramus</name>
    <dbReference type="NCBI Taxonomy" id="690164"/>
    <lineage>
        <taxon>Bacteria</taxon>
        <taxon>Pseudomonadati</taxon>
        <taxon>Pseudomonadota</taxon>
        <taxon>Alphaproteobacteria</taxon>
        <taxon>Hyphomicrobiales</taxon>
        <taxon>Salinarimonadaceae</taxon>
        <taxon>Salinarimonas</taxon>
    </lineage>
</organism>
<dbReference type="SUPFAM" id="SSF55729">
    <property type="entry name" value="Acyl-CoA N-acyltransferases (Nat)"/>
    <property type="match status" value="1"/>
</dbReference>
<comment type="similarity">
    <text evidence="5 6">Belongs to the autoinducer synthase family.</text>
</comment>
<keyword evidence="3 6" id="KW-0949">S-adenosyl-L-methionine</keyword>
<accession>A0A917Q9C5</accession>
<evidence type="ECO:0000256" key="3">
    <source>
        <dbReference type="ARBA" id="ARBA00022691"/>
    </source>
</evidence>
<reference evidence="7 8" key="1">
    <citation type="journal article" date="2014" name="Int. J. Syst. Evol. Microbiol.">
        <title>Complete genome sequence of Corynebacterium casei LMG S-19264T (=DSM 44701T), isolated from a smear-ripened cheese.</title>
        <authorList>
            <consortium name="US DOE Joint Genome Institute (JGI-PGF)"/>
            <person name="Walter F."/>
            <person name="Albersmeier A."/>
            <person name="Kalinowski J."/>
            <person name="Ruckert C."/>
        </authorList>
    </citation>
    <scope>NUCLEOTIDE SEQUENCE [LARGE SCALE GENOMIC DNA]</scope>
    <source>
        <strain evidence="7 8">CGMCC 1.9161</strain>
    </source>
</reference>
<dbReference type="Proteomes" id="UP000600449">
    <property type="component" value="Unassembled WGS sequence"/>
</dbReference>
<dbReference type="PROSITE" id="PS51187">
    <property type="entry name" value="AUTOINDUCER_SYNTH_2"/>
    <property type="match status" value="1"/>
</dbReference>
<keyword evidence="8" id="KW-1185">Reference proteome</keyword>
<evidence type="ECO:0000256" key="4">
    <source>
        <dbReference type="ARBA" id="ARBA00022929"/>
    </source>
</evidence>
<evidence type="ECO:0000256" key="2">
    <source>
        <dbReference type="ARBA" id="ARBA00022679"/>
    </source>
</evidence>
<dbReference type="PRINTS" id="PR01549">
    <property type="entry name" value="AUTOINDCRSYN"/>
</dbReference>
<dbReference type="Pfam" id="PF00765">
    <property type="entry name" value="Autoind_synth"/>
    <property type="match status" value="1"/>
</dbReference>
<dbReference type="InterPro" id="IPR016181">
    <property type="entry name" value="Acyl_CoA_acyltransferase"/>
</dbReference>
<gene>
    <name evidence="7" type="primary">bjaI</name>
    <name evidence="7" type="ORF">GCM10011322_24720</name>
</gene>
<dbReference type="RefSeq" id="WP_188913328.1">
    <property type="nucleotide sequence ID" value="NZ_BMMF01000006.1"/>
</dbReference>